<sequence length="91" mass="10201">MQRHRNDVLGSAFEFQALLCSVSKLLLHSLPCPLLDCIEEIFVEAIEVLNASGMLLACALDNSVFLLELCCFSDCMCLELDLSLRMHLIRV</sequence>
<reference evidence="1 2" key="1">
    <citation type="submission" date="2018-11" db="EMBL/GenBank/DDBJ databases">
        <authorList>
            <consortium name="Pathogen Informatics"/>
        </authorList>
    </citation>
    <scope>NUCLEOTIDE SEQUENCE [LARGE SCALE GENOMIC DNA]</scope>
    <source>
        <strain>Denwood</strain>
        <strain evidence="2">Zambia</strain>
    </source>
</reference>
<accession>A0A3P7YBZ0</accession>
<dbReference type="Proteomes" id="UP000269396">
    <property type="component" value="Unassembled WGS sequence"/>
</dbReference>
<evidence type="ECO:0000313" key="2">
    <source>
        <dbReference type="Proteomes" id="UP000269396"/>
    </source>
</evidence>
<organism evidence="1 2">
    <name type="scientific">Schistosoma mattheei</name>
    <dbReference type="NCBI Taxonomy" id="31246"/>
    <lineage>
        <taxon>Eukaryota</taxon>
        <taxon>Metazoa</taxon>
        <taxon>Spiralia</taxon>
        <taxon>Lophotrochozoa</taxon>
        <taxon>Platyhelminthes</taxon>
        <taxon>Trematoda</taxon>
        <taxon>Digenea</taxon>
        <taxon>Strigeidida</taxon>
        <taxon>Schistosomatoidea</taxon>
        <taxon>Schistosomatidae</taxon>
        <taxon>Schistosoma</taxon>
    </lineage>
</organism>
<dbReference type="AlphaFoldDB" id="A0A3P7YBZ0"/>
<protein>
    <submittedName>
        <fullName evidence="1">Uncharacterized protein</fullName>
    </submittedName>
</protein>
<gene>
    <name evidence="1" type="ORF">SMTD_LOCUS432</name>
</gene>
<proteinExistence type="predicted"/>
<dbReference type="EMBL" id="UZAL01000370">
    <property type="protein sequence ID" value="VDO70217.1"/>
    <property type="molecule type" value="Genomic_DNA"/>
</dbReference>
<evidence type="ECO:0000313" key="1">
    <source>
        <dbReference type="EMBL" id="VDO70217.1"/>
    </source>
</evidence>
<keyword evidence="2" id="KW-1185">Reference proteome</keyword>
<name>A0A3P7YBZ0_9TREM</name>